<evidence type="ECO:0000313" key="3">
    <source>
        <dbReference type="EMBL" id="TWU12555.1"/>
    </source>
</evidence>
<dbReference type="EMBL" id="SJPP01000001">
    <property type="protein sequence ID" value="TWU12555.1"/>
    <property type="molecule type" value="Genomic_DNA"/>
</dbReference>
<accession>A0A5C6BKQ0</accession>
<dbReference type="AlphaFoldDB" id="A0A5C6BKQ0"/>
<dbReference type="Proteomes" id="UP000320735">
    <property type="component" value="Unassembled WGS sequence"/>
</dbReference>
<feature type="chain" id="PRO_5022810177" evidence="2">
    <location>
        <begin position="22"/>
        <end position="256"/>
    </location>
</feature>
<reference evidence="3 4" key="1">
    <citation type="submission" date="2019-02" db="EMBL/GenBank/DDBJ databases">
        <title>Deep-cultivation of Planctomycetes and their phenomic and genomic characterization uncovers novel biology.</title>
        <authorList>
            <person name="Wiegand S."/>
            <person name="Jogler M."/>
            <person name="Boedeker C."/>
            <person name="Pinto D."/>
            <person name="Vollmers J."/>
            <person name="Rivas-Marin E."/>
            <person name="Kohn T."/>
            <person name="Peeters S.H."/>
            <person name="Heuer A."/>
            <person name="Rast P."/>
            <person name="Oberbeckmann S."/>
            <person name="Bunk B."/>
            <person name="Jeske O."/>
            <person name="Meyerdierks A."/>
            <person name="Storesund J.E."/>
            <person name="Kallscheuer N."/>
            <person name="Luecker S."/>
            <person name="Lage O.M."/>
            <person name="Pohl T."/>
            <person name="Merkel B.J."/>
            <person name="Hornburger P."/>
            <person name="Mueller R.-W."/>
            <person name="Bruemmer F."/>
            <person name="Labrenz M."/>
            <person name="Spormann A.M."/>
            <person name="Op Den Camp H."/>
            <person name="Overmann J."/>
            <person name="Amann R."/>
            <person name="Jetten M.S.M."/>
            <person name="Mascher T."/>
            <person name="Medema M.H."/>
            <person name="Devos D.P."/>
            <person name="Kaster A.-K."/>
            <person name="Ovreas L."/>
            <person name="Rohde M."/>
            <person name="Galperin M.Y."/>
            <person name="Jogler C."/>
        </authorList>
    </citation>
    <scope>NUCLEOTIDE SEQUENCE [LARGE SCALE GENOMIC DNA]</scope>
    <source>
        <strain evidence="3 4">CA54</strain>
    </source>
</reference>
<keyword evidence="4" id="KW-1185">Reference proteome</keyword>
<feature type="signal peptide" evidence="2">
    <location>
        <begin position="1"/>
        <end position="21"/>
    </location>
</feature>
<evidence type="ECO:0000256" key="2">
    <source>
        <dbReference type="SAM" id="SignalP"/>
    </source>
</evidence>
<protein>
    <submittedName>
        <fullName evidence="3">Uncharacterized protein</fullName>
    </submittedName>
</protein>
<evidence type="ECO:0000256" key="1">
    <source>
        <dbReference type="SAM" id="MobiDB-lite"/>
    </source>
</evidence>
<keyword evidence="2" id="KW-0732">Signal</keyword>
<name>A0A5C6BKQ0_9PLAN</name>
<evidence type="ECO:0000313" key="4">
    <source>
        <dbReference type="Proteomes" id="UP000320735"/>
    </source>
</evidence>
<sequence precursor="true">MRLIVRVVVMCACGTMSQAMAAPPRAILTGPTGGVPGDILVLDASESAADFYAWSVTPQLPGGRPTILVLEEGRKCLIASVPGVYHVFLACSNAEGIYQAQWTVTIGDEPNPAPVPPSPNPPTPTPPAPTPPAPTPPAPAPDVVPDGVFRIAKLAFDLAQLVDSTHRVRQAHALADAAEAVAASIAAGTLKTPQEILRAILAANNAALGTSMLAWSPWGTAIGLKLQELYKAGRLAQTGDWAVCLREIAIGLRAVK</sequence>
<gene>
    <name evidence="3" type="ORF">CA54_13790</name>
</gene>
<feature type="region of interest" description="Disordered" evidence="1">
    <location>
        <begin position="108"/>
        <end position="142"/>
    </location>
</feature>
<comment type="caution">
    <text evidence="3">The sequence shown here is derived from an EMBL/GenBank/DDBJ whole genome shotgun (WGS) entry which is preliminary data.</text>
</comment>
<feature type="compositionally biased region" description="Pro residues" evidence="1">
    <location>
        <begin position="111"/>
        <end position="142"/>
    </location>
</feature>
<proteinExistence type="predicted"/>
<dbReference type="RefSeq" id="WP_197532240.1">
    <property type="nucleotide sequence ID" value="NZ_SJPP01000001.1"/>
</dbReference>
<organism evidence="3 4">
    <name type="scientific">Symmachiella macrocystis</name>
    <dbReference type="NCBI Taxonomy" id="2527985"/>
    <lineage>
        <taxon>Bacteria</taxon>
        <taxon>Pseudomonadati</taxon>
        <taxon>Planctomycetota</taxon>
        <taxon>Planctomycetia</taxon>
        <taxon>Planctomycetales</taxon>
        <taxon>Planctomycetaceae</taxon>
        <taxon>Symmachiella</taxon>
    </lineage>
</organism>